<dbReference type="InterPro" id="IPR003736">
    <property type="entry name" value="PAAI_dom"/>
</dbReference>
<evidence type="ECO:0000256" key="1">
    <source>
        <dbReference type="ARBA" id="ARBA00008324"/>
    </source>
</evidence>
<evidence type="ECO:0000259" key="3">
    <source>
        <dbReference type="Pfam" id="PF03061"/>
    </source>
</evidence>
<keyword evidence="5" id="KW-1185">Reference proteome</keyword>
<dbReference type="Pfam" id="PF03061">
    <property type="entry name" value="4HBT"/>
    <property type="match status" value="1"/>
</dbReference>
<proteinExistence type="inferred from homology"/>
<comment type="similarity">
    <text evidence="1">Belongs to the thioesterase PaaI family.</text>
</comment>
<dbReference type="GO" id="GO:0005829">
    <property type="term" value="C:cytosol"/>
    <property type="evidence" value="ECO:0007669"/>
    <property type="project" value="TreeGrafter"/>
</dbReference>
<sequence length="168" mass="17842">MRTVERATDTAVLEEVFAKIGTDFRGTLQERMRIEFSEVTSQRVVARMPVAGNGRSFGMLHGGASCVFAETMATVGAALHAPPGHLAIGIEISATHHRAVKAGQVTGVATAVHLGRTLASYDVVISDERERRICTARVTCLVRPAKSLPVDAVEKSDGVSLDARSADS</sequence>
<dbReference type="PANTHER" id="PTHR43240">
    <property type="entry name" value="1,4-DIHYDROXY-2-NAPHTHOYL-COA THIOESTERASE 1"/>
    <property type="match status" value="1"/>
</dbReference>
<dbReference type="PANTHER" id="PTHR43240:SF5">
    <property type="entry name" value="1,4-DIHYDROXY-2-NAPHTHOYL-COA THIOESTERASE 1"/>
    <property type="match status" value="1"/>
</dbReference>
<dbReference type="Proteomes" id="UP000619260">
    <property type="component" value="Unassembled WGS sequence"/>
</dbReference>
<dbReference type="InterPro" id="IPR029069">
    <property type="entry name" value="HotDog_dom_sf"/>
</dbReference>
<keyword evidence="2" id="KW-0378">Hydrolase</keyword>
<dbReference type="GO" id="GO:0061522">
    <property type="term" value="F:1,4-dihydroxy-2-naphthoyl-CoA thioesterase activity"/>
    <property type="evidence" value="ECO:0007669"/>
    <property type="project" value="TreeGrafter"/>
</dbReference>
<organism evidence="4 5">
    <name type="scientific">Virgisporangium aliadipatigenens</name>
    <dbReference type="NCBI Taxonomy" id="741659"/>
    <lineage>
        <taxon>Bacteria</taxon>
        <taxon>Bacillati</taxon>
        <taxon>Actinomycetota</taxon>
        <taxon>Actinomycetes</taxon>
        <taxon>Micromonosporales</taxon>
        <taxon>Micromonosporaceae</taxon>
        <taxon>Virgisporangium</taxon>
    </lineage>
</organism>
<name>A0A8J3YHT3_9ACTN</name>
<dbReference type="NCBIfam" id="TIGR00369">
    <property type="entry name" value="unchar_dom_1"/>
    <property type="match status" value="1"/>
</dbReference>
<reference evidence="4" key="1">
    <citation type="submission" date="2021-01" db="EMBL/GenBank/DDBJ databases">
        <title>Whole genome shotgun sequence of Virgisporangium aliadipatigenens NBRC 105644.</title>
        <authorList>
            <person name="Komaki H."/>
            <person name="Tamura T."/>
        </authorList>
    </citation>
    <scope>NUCLEOTIDE SEQUENCE</scope>
    <source>
        <strain evidence="4">NBRC 105644</strain>
    </source>
</reference>
<dbReference type="InterPro" id="IPR006683">
    <property type="entry name" value="Thioestr_dom"/>
</dbReference>
<dbReference type="Gene3D" id="3.10.129.10">
    <property type="entry name" value="Hotdog Thioesterase"/>
    <property type="match status" value="1"/>
</dbReference>
<dbReference type="SUPFAM" id="SSF54637">
    <property type="entry name" value="Thioesterase/thiol ester dehydrase-isomerase"/>
    <property type="match status" value="1"/>
</dbReference>
<dbReference type="AlphaFoldDB" id="A0A8J3YHT3"/>
<gene>
    <name evidence="4" type="ORF">Val02_11410</name>
</gene>
<evidence type="ECO:0000313" key="5">
    <source>
        <dbReference type="Proteomes" id="UP000619260"/>
    </source>
</evidence>
<dbReference type="EMBL" id="BOPF01000003">
    <property type="protein sequence ID" value="GIJ44255.1"/>
    <property type="molecule type" value="Genomic_DNA"/>
</dbReference>
<protein>
    <submittedName>
        <fullName evidence="4">Thioesterase</fullName>
    </submittedName>
</protein>
<evidence type="ECO:0000313" key="4">
    <source>
        <dbReference type="EMBL" id="GIJ44255.1"/>
    </source>
</evidence>
<evidence type="ECO:0000256" key="2">
    <source>
        <dbReference type="ARBA" id="ARBA00022801"/>
    </source>
</evidence>
<comment type="caution">
    <text evidence="4">The sequence shown here is derived from an EMBL/GenBank/DDBJ whole genome shotgun (WGS) entry which is preliminary data.</text>
</comment>
<accession>A0A8J3YHT3</accession>
<dbReference type="CDD" id="cd03443">
    <property type="entry name" value="PaaI_thioesterase"/>
    <property type="match status" value="1"/>
</dbReference>
<feature type="domain" description="Thioesterase" evidence="3">
    <location>
        <begin position="57"/>
        <end position="134"/>
    </location>
</feature>